<proteinExistence type="predicted"/>
<evidence type="ECO:0000256" key="1">
    <source>
        <dbReference type="SAM" id="Phobius"/>
    </source>
</evidence>
<feature type="transmembrane region" description="Helical" evidence="1">
    <location>
        <begin position="108"/>
        <end position="132"/>
    </location>
</feature>
<keyword evidence="3" id="KW-1185">Reference proteome</keyword>
<evidence type="ECO:0000313" key="2">
    <source>
        <dbReference type="EMBL" id="SDZ15655.1"/>
    </source>
</evidence>
<dbReference type="STRING" id="137265.SAMN05421684_3095"/>
<dbReference type="Proteomes" id="UP000199632">
    <property type="component" value="Unassembled WGS sequence"/>
</dbReference>
<name>A0A1H3QRL0_9ACTN</name>
<feature type="transmembrane region" description="Helical" evidence="1">
    <location>
        <begin position="82"/>
        <end position="102"/>
    </location>
</feature>
<protein>
    <recommendedName>
        <fullName evidence="4">DUF4383 domain-containing protein</fullName>
    </recommendedName>
</protein>
<evidence type="ECO:0000313" key="3">
    <source>
        <dbReference type="Proteomes" id="UP000199632"/>
    </source>
</evidence>
<keyword evidence="1" id="KW-0472">Membrane</keyword>
<sequence length="160" mass="17167">MAHFPLNHPLRPLYRTLAGLTGTYILIFGCVSLTKTVGETLFARESNWALGIRTNLAFAIASVVWGLIVLVANLIGGNVGHYTNLAGAVVFMVTGIYMVAFMQTAGNFLNFSVSTAILSLVFGLVLLLAGMYDKTGSPQRVRSEQAFKTGGSAPRTAPRR</sequence>
<dbReference type="EMBL" id="FNQB01000002">
    <property type="protein sequence ID" value="SDZ15655.1"/>
    <property type="molecule type" value="Genomic_DNA"/>
</dbReference>
<gene>
    <name evidence="2" type="ORF">SAMN05421684_3095</name>
</gene>
<evidence type="ECO:0008006" key="4">
    <source>
        <dbReference type="Google" id="ProtNLM"/>
    </source>
</evidence>
<keyword evidence="1" id="KW-0812">Transmembrane</keyword>
<organism evidence="2 3">
    <name type="scientific">Asanoa ishikariensis</name>
    <dbReference type="NCBI Taxonomy" id="137265"/>
    <lineage>
        <taxon>Bacteria</taxon>
        <taxon>Bacillati</taxon>
        <taxon>Actinomycetota</taxon>
        <taxon>Actinomycetes</taxon>
        <taxon>Micromonosporales</taxon>
        <taxon>Micromonosporaceae</taxon>
        <taxon>Asanoa</taxon>
    </lineage>
</organism>
<keyword evidence="1" id="KW-1133">Transmembrane helix</keyword>
<accession>A0A1H3QRL0</accession>
<dbReference type="RefSeq" id="WP_090792049.1">
    <property type="nucleotide sequence ID" value="NZ_BOND01000009.1"/>
</dbReference>
<dbReference type="OrthoDB" id="3386543at2"/>
<dbReference type="AlphaFoldDB" id="A0A1H3QRL0"/>
<reference evidence="3" key="1">
    <citation type="submission" date="2016-10" db="EMBL/GenBank/DDBJ databases">
        <authorList>
            <person name="Varghese N."/>
            <person name="Submissions S."/>
        </authorList>
    </citation>
    <scope>NUCLEOTIDE SEQUENCE [LARGE SCALE GENOMIC DNA]</scope>
    <source>
        <strain evidence="3">DSM 44718</strain>
    </source>
</reference>
<feature type="transmembrane region" description="Helical" evidence="1">
    <location>
        <begin position="54"/>
        <end position="75"/>
    </location>
</feature>
<feature type="transmembrane region" description="Helical" evidence="1">
    <location>
        <begin position="12"/>
        <end position="34"/>
    </location>
</feature>